<evidence type="ECO:0000259" key="1">
    <source>
        <dbReference type="Pfam" id="PF12728"/>
    </source>
</evidence>
<dbReference type="GO" id="GO:0003677">
    <property type="term" value="F:DNA binding"/>
    <property type="evidence" value="ECO:0007669"/>
    <property type="project" value="InterPro"/>
</dbReference>
<dbReference type="NCBIfam" id="TIGR01764">
    <property type="entry name" value="excise"/>
    <property type="match status" value="1"/>
</dbReference>
<evidence type="ECO:0000313" key="3">
    <source>
        <dbReference type="Proteomes" id="UP000295151"/>
    </source>
</evidence>
<dbReference type="AlphaFoldDB" id="A0A4R7T793"/>
<gene>
    <name evidence="2" type="ORF">EV138_1139</name>
</gene>
<dbReference type="InterPro" id="IPR041657">
    <property type="entry name" value="HTH_17"/>
</dbReference>
<name>A0A4R7T793_9ACTN</name>
<proteinExistence type="predicted"/>
<feature type="domain" description="Helix-turn-helix" evidence="1">
    <location>
        <begin position="15"/>
        <end position="61"/>
    </location>
</feature>
<sequence length="77" mass="8417">MTDSNVSPLVPTRALYTVSEAVVLLNYSRSQVYELIRMGRLQTVSEGRSRRVPAEAITEYVNLLKMEAKEGGSAAAA</sequence>
<dbReference type="Proteomes" id="UP000295151">
    <property type="component" value="Unassembled WGS sequence"/>
</dbReference>
<dbReference type="Pfam" id="PF12728">
    <property type="entry name" value="HTH_17"/>
    <property type="match status" value="1"/>
</dbReference>
<keyword evidence="3" id="KW-1185">Reference proteome</keyword>
<reference evidence="2 3" key="1">
    <citation type="submission" date="2019-03" db="EMBL/GenBank/DDBJ databases">
        <title>Genomic Encyclopedia of Type Strains, Phase III (KMG-III): the genomes of soil and plant-associated and newly described type strains.</title>
        <authorList>
            <person name="Whitman W."/>
        </authorList>
    </citation>
    <scope>NUCLEOTIDE SEQUENCE [LARGE SCALE GENOMIC DNA]</scope>
    <source>
        <strain evidence="2 3">VKM Ac-2575</strain>
    </source>
</reference>
<dbReference type="RefSeq" id="WP_133977363.1">
    <property type="nucleotide sequence ID" value="NZ_SOCE01000001.1"/>
</dbReference>
<protein>
    <submittedName>
        <fullName evidence="2">Excisionase family DNA binding protein</fullName>
    </submittedName>
</protein>
<organism evidence="2 3">
    <name type="scientific">Kribbella voronezhensis</name>
    <dbReference type="NCBI Taxonomy" id="2512212"/>
    <lineage>
        <taxon>Bacteria</taxon>
        <taxon>Bacillati</taxon>
        <taxon>Actinomycetota</taxon>
        <taxon>Actinomycetes</taxon>
        <taxon>Propionibacteriales</taxon>
        <taxon>Kribbellaceae</taxon>
        <taxon>Kribbella</taxon>
    </lineage>
</organism>
<comment type="caution">
    <text evidence="2">The sequence shown here is derived from an EMBL/GenBank/DDBJ whole genome shotgun (WGS) entry which is preliminary data.</text>
</comment>
<evidence type="ECO:0000313" key="2">
    <source>
        <dbReference type="EMBL" id="TDU87615.1"/>
    </source>
</evidence>
<dbReference type="OrthoDB" id="1093249at2"/>
<dbReference type="InterPro" id="IPR010093">
    <property type="entry name" value="SinI_DNA-bd"/>
</dbReference>
<dbReference type="EMBL" id="SOCE01000001">
    <property type="protein sequence ID" value="TDU87615.1"/>
    <property type="molecule type" value="Genomic_DNA"/>
</dbReference>
<accession>A0A4R7T793</accession>